<dbReference type="RefSeq" id="WP_338167981.1">
    <property type="nucleotide sequence ID" value="NZ_BTRJ01000034.1"/>
</dbReference>
<evidence type="ECO:0000313" key="3">
    <source>
        <dbReference type="Proteomes" id="UP001306668"/>
    </source>
</evidence>
<gene>
    <name evidence="2" type="ORF">STENOSP10_30140</name>
</gene>
<dbReference type="InterPro" id="IPR050678">
    <property type="entry name" value="DNA_Partitioning_ATPase"/>
</dbReference>
<keyword evidence="3" id="KW-1185">Reference proteome</keyword>
<dbReference type="InterPro" id="IPR027417">
    <property type="entry name" value="P-loop_NTPase"/>
</dbReference>
<protein>
    <submittedName>
        <fullName evidence="2">AAA family ATPase</fullName>
    </submittedName>
</protein>
<sequence>MATVIAVGNFKGGVGKTTVSTNLAFALQERGYKVLLVDLDSQGHAGQYVTGDETISNGPGGSEKLFDAPNDLQPTKTEWGIDVLHAHRQLGRLDEGEYTGDDARNLRSYISSLPYDYVVIDTPPNMAFRMIAALMWADYYLLVTKPDALTMDSTKQMLMVLAGWIKNKWVKPGFRFGIVMNMVDRSSAALKQEAYEARTTAPQYFLRTELTYRRDAFNRAYQNKSPIWKVPRIPKDVAIAWRELPEVMGVVPTEAAK</sequence>
<name>A0ABQ6QG58_9GAMM</name>
<dbReference type="EMBL" id="BTRJ01000034">
    <property type="protein sequence ID" value="GMR28793.1"/>
    <property type="molecule type" value="Genomic_DNA"/>
</dbReference>
<dbReference type="PANTHER" id="PTHR13696">
    <property type="entry name" value="P-LOOP CONTAINING NUCLEOSIDE TRIPHOSPHATE HYDROLASE"/>
    <property type="match status" value="1"/>
</dbReference>
<comment type="caution">
    <text evidence="2">The sequence shown here is derived from an EMBL/GenBank/DDBJ whole genome shotgun (WGS) entry which is preliminary data.</text>
</comment>
<feature type="domain" description="AAA" evidence="1">
    <location>
        <begin position="3"/>
        <end position="161"/>
    </location>
</feature>
<evidence type="ECO:0000259" key="1">
    <source>
        <dbReference type="Pfam" id="PF13614"/>
    </source>
</evidence>
<dbReference type="CDD" id="cd02042">
    <property type="entry name" value="ParAB_family"/>
    <property type="match status" value="1"/>
</dbReference>
<dbReference type="PANTHER" id="PTHR13696:SF99">
    <property type="entry name" value="COBYRINIC ACID AC-DIAMIDE SYNTHASE"/>
    <property type="match status" value="1"/>
</dbReference>
<evidence type="ECO:0000313" key="2">
    <source>
        <dbReference type="EMBL" id="GMR28793.1"/>
    </source>
</evidence>
<accession>A0ABQ6QG58</accession>
<proteinExistence type="predicted"/>
<dbReference type="SUPFAM" id="SSF52540">
    <property type="entry name" value="P-loop containing nucleoside triphosphate hydrolases"/>
    <property type="match status" value="1"/>
</dbReference>
<dbReference type="Proteomes" id="UP001306668">
    <property type="component" value="Unassembled WGS sequence"/>
</dbReference>
<dbReference type="InterPro" id="IPR025669">
    <property type="entry name" value="AAA_dom"/>
</dbReference>
<dbReference type="Gene3D" id="3.40.50.300">
    <property type="entry name" value="P-loop containing nucleotide triphosphate hydrolases"/>
    <property type="match status" value="1"/>
</dbReference>
<reference evidence="3" key="1">
    <citation type="submission" date="2023-07" db="EMBL/GenBank/DDBJ databases">
        <title>Genome sequence of Stenotrophomonas sp. Alg010 isolated from Sargassum waste.</title>
        <authorList>
            <person name="Mohapatra"/>
            <person name="B.R."/>
        </authorList>
    </citation>
    <scope>NUCLEOTIDE SEQUENCE [LARGE SCALE GENOMIC DNA]</scope>
    <source>
        <strain evidence="3">Alg010</strain>
    </source>
</reference>
<organism evidence="2 3">
    <name type="scientific">Stenotrophomonas sepilia</name>
    <dbReference type="NCBI Taxonomy" id="2860290"/>
    <lineage>
        <taxon>Bacteria</taxon>
        <taxon>Pseudomonadati</taxon>
        <taxon>Pseudomonadota</taxon>
        <taxon>Gammaproteobacteria</taxon>
        <taxon>Lysobacterales</taxon>
        <taxon>Lysobacteraceae</taxon>
        <taxon>Stenotrophomonas</taxon>
        <taxon>Stenotrophomonas maltophilia group</taxon>
    </lineage>
</organism>
<dbReference type="Pfam" id="PF13614">
    <property type="entry name" value="AAA_31"/>
    <property type="match status" value="1"/>
</dbReference>